<dbReference type="Gene3D" id="3.40.630.30">
    <property type="match status" value="1"/>
</dbReference>
<accession>A0A8I1GDY3</accession>
<dbReference type="GO" id="GO:0016747">
    <property type="term" value="F:acyltransferase activity, transferring groups other than amino-acyl groups"/>
    <property type="evidence" value="ECO:0007669"/>
    <property type="project" value="InterPro"/>
</dbReference>
<evidence type="ECO:0000313" key="3">
    <source>
        <dbReference type="Proteomes" id="UP000623250"/>
    </source>
</evidence>
<dbReference type="PROSITE" id="PS51186">
    <property type="entry name" value="GNAT"/>
    <property type="match status" value="1"/>
</dbReference>
<comment type="caution">
    <text evidence="2">The sequence shown here is derived from an EMBL/GenBank/DDBJ whole genome shotgun (WGS) entry which is preliminary data.</text>
</comment>
<dbReference type="SUPFAM" id="SSF55729">
    <property type="entry name" value="Acyl-CoA N-acyltransferases (Nat)"/>
    <property type="match status" value="1"/>
</dbReference>
<dbReference type="InterPro" id="IPR000182">
    <property type="entry name" value="GNAT_dom"/>
</dbReference>
<proteinExistence type="predicted"/>
<gene>
    <name evidence="2" type="ORF">JDN41_05975</name>
</gene>
<dbReference type="Pfam" id="PF00583">
    <property type="entry name" value="Acetyltransf_1"/>
    <property type="match status" value="1"/>
</dbReference>
<dbReference type="EMBL" id="JAEMUK010000011">
    <property type="protein sequence ID" value="MBJ7543104.1"/>
    <property type="molecule type" value="Genomic_DNA"/>
</dbReference>
<dbReference type="AlphaFoldDB" id="A0A8I1GDY3"/>
<reference evidence="2 3" key="1">
    <citation type="submission" date="2020-12" db="EMBL/GenBank/DDBJ databases">
        <title>Revised draft genomes of Rhodomicrobium vannielii ATCC 17100 and Rhodomicrobium udaipurense JA643.</title>
        <authorList>
            <person name="Conners E.M."/>
            <person name="Davenport E.J."/>
            <person name="Bose A."/>
        </authorList>
    </citation>
    <scope>NUCLEOTIDE SEQUENCE [LARGE SCALE GENOMIC DNA]</scope>
    <source>
        <strain evidence="2 3">JA643</strain>
    </source>
</reference>
<evidence type="ECO:0000313" key="2">
    <source>
        <dbReference type="EMBL" id="MBJ7543104.1"/>
    </source>
</evidence>
<keyword evidence="2" id="KW-0808">Transferase</keyword>
<dbReference type="InterPro" id="IPR016181">
    <property type="entry name" value="Acyl_CoA_acyltransferase"/>
</dbReference>
<organism evidence="2 3">
    <name type="scientific">Rhodomicrobium udaipurense</name>
    <dbReference type="NCBI Taxonomy" id="1202716"/>
    <lineage>
        <taxon>Bacteria</taxon>
        <taxon>Pseudomonadati</taxon>
        <taxon>Pseudomonadota</taxon>
        <taxon>Alphaproteobacteria</taxon>
        <taxon>Hyphomicrobiales</taxon>
        <taxon>Hyphomicrobiaceae</taxon>
        <taxon>Rhodomicrobium</taxon>
    </lineage>
</organism>
<sequence>MPESHLWGGTIRKMWLSEADKFRDHLLRLDRDSRRMRFGMAVSDAFIVDYASRLGEMKCLVYGFFVEGELRAAAEMRQIGDAWSADAEGAFSVEHDYQNRGVGTELLGRIIRAARNRGIQRLYMNCLAENHKMQRICRKYEAELLFDHGEVVGRVLPALPTYISLWEEAVDDTSGFVMAMIDLPVHSEPVA</sequence>
<dbReference type="RefSeq" id="WP_037241052.1">
    <property type="nucleotide sequence ID" value="NZ_JAEMUK010000011.1"/>
</dbReference>
<protein>
    <submittedName>
        <fullName evidence="2">GNAT family N-acetyltransferase</fullName>
    </submittedName>
</protein>
<name>A0A8I1GDY3_9HYPH</name>
<dbReference type="Proteomes" id="UP000623250">
    <property type="component" value="Unassembled WGS sequence"/>
</dbReference>
<feature type="domain" description="N-acetyltransferase" evidence="1">
    <location>
        <begin position="9"/>
        <end position="168"/>
    </location>
</feature>
<evidence type="ECO:0000259" key="1">
    <source>
        <dbReference type="PROSITE" id="PS51186"/>
    </source>
</evidence>
<dbReference type="CDD" id="cd04301">
    <property type="entry name" value="NAT_SF"/>
    <property type="match status" value="1"/>
</dbReference>
<keyword evidence="3" id="KW-1185">Reference proteome</keyword>